<evidence type="ECO:0000256" key="7">
    <source>
        <dbReference type="ARBA" id="ARBA00023125"/>
    </source>
</evidence>
<keyword evidence="5" id="KW-0862">Zinc</keyword>
<dbReference type="EMBL" id="UXUI01009326">
    <property type="protein sequence ID" value="VDD93483.1"/>
    <property type="molecule type" value="Genomic_DNA"/>
</dbReference>
<protein>
    <submittedName>
        <fullName evidence="14">TATA box-binding protein-associated factor RNA polymerase I subunit B</fullName>
    </submittedName>
</protein>
<dbReference type="PANTHER" id="PTHR31576:SF2">
    <property type="entry name" value="TATA BOX-BINDING PROTEIN-ASSOCIATED FACTOR RNA POLYMERASE I SUBUNIT B"/>
    <property type="match status" value="1"/>
</dbReference>
<dbReference type="PANTHER" id="PTHR31576">
    <property type="entry name" value="TATA BOX-BINDING PROTEIN-ASSOCIATED FACTOR RNA POLYMERASE I SUBUNIT B"/>
    <property type="match status" value="1"/>
</dbReference>
<dbReference type="InterPro" id="IPR033599">
    <property type="entry name" value="TAF1B/Rrn7"/>
</dbReference>
<dbReference type="GO" id="GO:0070860">
    <property type="term" value="C:RNA polymerase I core factor complex"/>
    <property type="evidence" value="ECO:0007669"/>
    <property type="project" value="InterPro"/>
</dbReference>
<keyword evidence="13" id="KW-1185">Reference proteome</keyword>
<reference evidence="14" key="1">
    <citation type="submission" date="2017-02" db="UniProtKB">
        <authorList>
            <consortium name="WormBaseParasite"/>
        </authorList>
    </citation>
    <scope>IDENTIFICATION</scope>
</reference>
<dbReference type="Pfam" id="PF20645">
    <property type="entry name" value="Rrn7_cyclin_C"/>
    <property type="match status" value="1"/>
</dbReference>
<dbReference type="STRING" id="51028.A0A0N4VDQ7"/>
<accession>A0A0N4VDQ7</accession>
<evidence type="ECO:0000256" key="4">
    <source>
        <dbReference type="ARBA" id="ARBA00022771"/>
    </source>
</evidence>
<dbReference type="GO" id="GO:0001164">
    <property type="term" value="F:RNA polymerase I core promoter sequence-specific DNA binding"/>
    <property type="evidence" value="ECO:0007669"/>
    <property type="project" value="InterPro"/>
</dbReference>
<keyword evidence="6" id="KW-0805">Transcription regulation</keyword>
<evidence type="ECO:0000259" key="11">
    <source>
        <dbReference type="Pfam" id="PF20645"/>
    </source>
</evidence>
<dbReference type="GO" id="GO:0008270">
    <property type="term" value="F:zinc ion binding"/>
    <property type="evidence" value="ECO:0007669"/>
    <property type="project" value="UniProtKB-KW"/>
</dbReference>
<evidence type="ECO:0000256" key="10">
    <source>
        <dbReference type="SAM" id="MobiDB-lite"/>
    </source>
</evidence>
<feature type="region of interest" description="Disordered" evidence="10">
    <location>
        <begin position="944"/>
        <end position="971"/>
    </location>
</feature>
<keyword evidence="7" id="KW-0238">DNA-binding</keyword>
<evidence type="ECO:0000256" key="3">
    <source>
        <dbReference type="ARBA" id="ARBA00022723"/>
    </source>
</evidence>
<evidence type="ECO:0000256" key="8">
    <source>
        <dbReference type="ARBA" id="ARBA00023163"/>
    </source>
</evidence>
<sequence>MSNVNACTSCGSKEISLVDGFFYCDICGEQIQTRREIEADEDVAYSFNFGKLPALKKKTPHKKKTERSTENRRGLDISDTEKSYLASVVGKDSPTVLERTGSRLATFSMLVGRYCSILIRDFGVPPVVTKHALYLLQTYLKKFHIAFCDEEINDGQSYKRLIKNKAYRKQVLEAKKRKLDKAEMEMSKGTNILSHLTGDMNDEGGATEAVSAVELLETKLNSLSVSQLAVFQENGFLCIFLNFAAVESANIERKILLVDFTWPTPVPLRSLCKILKIPTDGGNGQINYDEIKMSALPLSDEILITMLYISCLCAGCTWMLPSDLSRWFREGRLPMSHLQRLALLPENRDNKRQQNYTITFLTAAVSISPLYRQIHTIFALSQMTQVPDQPIQMNFEQIILRLCFNLNLPNEFMERVRVLCEKCPPSVSFSEKFSRQYGVFDCEKFLDASFSLSRRQVIFGFEWNRCPDLKKGMQKSYFRDLEEPLFPSLEVKAMAIILFALKLMFGLDDDREYNMRAAVRLYQYFEIFNSSGKNVFEFSTWLHQLTMRMKVWGGRGLLEVIGKRYRPFGDEDDFETGVPQSAKCFDFPHEILRKPTSEQRELFAFKGCIPNRDIKQEKEYSFYKIFADDLEPKPSRFLDLEALIVPLRFQATRNLEWYEEFCEGSCPNEDDVDRYNAEVYFKSFENCEMNFGEMKLAATDAERKQCVSNEKGSDSEEEINEWRNLFPSSTCYVCYPRPTYSTNLCRISTEEPNVIEPCIYLSASKNILNNAQSSFSETFECLLQTFASIIGEEKSVLYAFYLMLEMQFLDPETLEELDVRVRESESVTLLSVNSSPSRGVVNRLLRLKSYNKDCAEVDSRETSKTHTSVSFPRLSVSGFGKRKRDSATSRYRKSVVNENSSKRWHLRSHTRRLDGLHDEASAEKSSNQEVISMDEELQNSFADFDTSDTDSWSPRIANPRKKIPNPTKTIPNLRKKIPKKQIGASSTAAEVLESMGKEHLENVQHCLAQTFIKNLPQTSVVLQVVNRQRCLVSFDLLCTDSPADFFREAFRHPLEKLANRLHKSGFPESGEFPQRKFSKQISLAKKYLAFSGDCGRDEMRQAKTRMRAGVLRNLQNLSTCFQKKKASWSK</sequence>
<name>A0A0N4VDQ7_ENTVE</name>
<feature type="compositionally biased region" description="Low complexity" evidence="10">
    <location>
        <begin position="944"/>
        <end position="953"/>
    </location>
</feature>
<evidence type="ECO:0000256" key="5">
    <source>
        <dbReference type="ARBA" id="ARBA00022833"/>
    </source>
</evidence>
<dbReference type="AlphaFoldDB" id="A0A0N4VDQ7"/>
<evidence type="ECO:0000313" key="12">
    <source>
        <dbReference type="EMBL" id="VDD93483.1"/>
    </source>
</evidence>
<keyword evidence="4" id="KW-0863">Zinc-finger</keyword>
<evidence type="ECO:0000256" key="1">
    <source>
        <dbReference type="ARBA" id="ARBA00004604"/>
    </source>
</evidence>
<comment type="similarity">
    <text evidence="2">Belongs to the RRN7/TAF1B family.</text>
</comment>
<organism evidence="14">
    <name type="scientific">Enterobius vermicularis</name>
    <name type="common">Human pinworm</name>
    <dbReference type="NCBI Taxonomy" id="51028"/>
    <lineage>
        <taxon>Eukaryota</taxon>
        <taxon>Metazoa</taxon>
        <taxon>Ecdysozoa</taxon>
        <taxon>Nematoda</taxon>
        <taxon>Chromadorea</taxon>
        <taxon>Rhabditida</taxon>
        <taxon>Spirurina</taxon>
        <taxon>Oxyuridomorpha</taxon>
        <taxon>Oxyuroidea</taxon>
        <taxon>Oxyuridae</taxon>
        <taxon>Enterobius</taxon>
    </lineage>
</organism>
<reference evidence="12 13" key="2">
    <citation type="submission" date="2018-10" db="EMBL/GenBank/DDBJ databases">
        <authorList>
            <consortium name="Pathogen Informatics"/>
        </authorList>
    </citation>
    <scope>NUCLEOTIDE SEQUENCE [LARGE SCALE GENOMIC DNA]</scope>
</reference>
<evidence type="ECO:0000256" key="6">
    <source>
        <dbReference type="ARBA" id="ARBA00023015"/>
    </source>
</evidence>
<evidence type="ECO:0000256" key="2">
    <source>
        <dbReference type="ARBA" id="ARBA00006899"/>
    </source>
</evidence>
<dbReference type="OrthoDB" id="10069252at2759"/>
<evidence type="ECO:0000256" key="9">
    <source>
        <dbReference type="ARBA" id="ARBA00023242"/>
    </source>
</evidence>
<comment type="subcellular location">
    <subcellularLocation>
        <location evidence="1">Nucleus</location>
        <location evidence="1">Nucleolus</location>
    </subcellularLocation>
</comment>
<dbReference type="GO" id="GO:0042790">
    <property type="term" value="P:nucleolar large rRNA transcription by RNA polymerase I"/>
    <property type="evidence" value="ECO:0007669"/>
    <property type="project" value="TreeGrafter"/>
</dbReference>
<evidence type="ECO:0000313" key="13">
    <source>
        <dbReference type="Proteomes" id="UP000274131"/>
    </source>
</evidence>
<dbReference type="WBParaSite" id="EVEC_0000875001-mRNA-1">
    <property type="protein sequence ID" value="EVEC_0000875001-mRNA-1"/>
    <property type="gene ID" value="EVEC_0000875001"/>
</dbReference>
<dbReference type="GO" id="GO:0005668">
    <property type="term" value="C:RNA polymerase transcription factor SL1 complex"/>
    <property type="evidence" value="ECO:0007669"/>
    <property type="project" value="TreeGrafter"/>
</dbReference>
<dbReference type="Proteomes" id="UP000274131">
    <property type="component" value="Unassembled WGS sequence"/>
</dbReference>
<gene>
    <name evidence="12" type="ORF">EVEC_LOCUS8234</name>
</gene>
<evidence type="ECO:0000313" key="14">
    <source>
        <dbReference type="WBParaSite" id="EVEC_0000875001-mRNA-1"/>
    </source>
</evidence>
<dbReference type="InterPro" id="IPR048538">
    <property type="entry name" value="Rrn7_cyclin_C"/>
</dbReference>
<keyword evidence="8" id="KW-0804">Transcription</keyword>
<keyword evidence="3" id="KW-0479">Metal-binding</keyword>
<proteinExistence type="inferred from homology"/>
<feature type="domain" description="Rrn7/TAF1B C-terminal cyclin" evidence="11">
    <location>
        <begin position="370"/>
        <end position="546"/>
    </location>
</feature>
<keyword evidence="9" id="KW-0539">Nucleus</keyword>